<feature type="region of interest" description="Disordered" evidence="6">
    <location>
        <begin position="426"/>
        <end position="455"/>
    </location>
</feature>
<feature type="transmembrane region" description="Helical" evidence="7">
    <location>
        <begin position="394"/>
        <end position="417"/>
    </location>
</feature>
<feature type="domain" description="Major facilitator superfamily (MFS) profile" evidence="8">
    <location>
        <begin position="1"/>
        <end position="424"/>
    </location>
</feature>
<protein>
    <submittedName>
        <fullName evidence="9">SLC18B1</fullName>
    </submittedName>
</protein>
<feature type="region of interest" description="Disordered" evidence="6">
    <location>
        <begin position="1"/>
        <end position="31"/>
    </location>
</feature>
<name>A0A7J7KML6_BUGNE</name>
<feature type="transmembrane region" description="Helical" evidence="7">
    <location>
        <begin position="89"/>
        <end position="108"/>
    </location>
</feature>
<accession>A0A7J7KML6</accession>
<keyword evidence="5 7" id="KW-0472">Membrane</keyword>
<feature type="transmembrane region" description="Helical" evidence="7">
    <location>
        <begin position="325"/>
        <end position="351"/>
    </location>
</feature>
<dbReference type="Gene3D" id="1.20.1250.20">
    <property type="entry name" value="MFS general substrate transporter like domains"/>
    <property type="match status" value="2"/>
</dbReference>
<dbReference type="InterPro" id="IPR050930">
    <property type="entry name" value="MFS_Vesicular_Transporter"/>
</dbReference>
<feature type="transmembrane region" description="Helical" evidence="7">
    <location>
        <begin position="154"/>
        <end position="176"/>
    </location>
</feature>
<dbReference type="InterPro" id="IPR020846">
    <property type="entry name" value="MFS_dom"/>
</dbReference>
<comment type="subcellular location">
    <subcellularLocation>
        <location evidence="1">Membrane</location>
        <topology evidence="1">Multi-pass membrane protein</topology>
    </subcellularLocation>
</comment>
<keyword evidence="3 7" id="KW-0812">Transmembrane</keyword>
<keyword evidence="2" id="KW-0813">Transport</keyword>
<dbReference type="InterPro" id="IPR036259">
    <property type="entry name" value="MFS_trans_sf"/>
</dbReference>
<evidence type="ECO:0000256" key="3">
    <source>
        <dbReference type="ARBA" id="ARBA00022692"/>
    </source>
</evidence>
<dbReference type="InterPro" id="IPR011701">
    <property type="entry name" value="MFS"/>
</dbReference>
<evidence type="ECO:0000259" key="8">
    <source>
        <dbReference type="PROSITE" id="PS50850"/>
    </source>
</evidence>
<feature type="transmembrane region" description="Helical" evidence="7">
    <location>
        <begin position="288"/>
        <end position="309"/>
    </location>
</feature>
<keyword evidence="10" id="KW-1185">Reference proteome</keyword>
<organism evidence="9 10">
    <name type="scientific">Bugula neritina</name>
    <name type="common">Brown bryozoan</name>
    <name type="synonym">Sertularia neritina</name>
    <dbReference type="NCBI Taxonomy" id="10212"/>
    <lineage>
        <taxon>Eukaryota</taxon>
        <taxon>Metazoa</taxon>
        <taxon>Spiralia</taxon>
        <taxon>Lophotrochozoa</taxon>
        <taxon>Bryozoa</taxon>
        <taxon>Gymnolaemata</taxon>
        <taxon>Cheilostomatida</taxon>
        <taxon>Flustrina</taxon>
        <taxon>Buguloidea</taxon>
        <taxon>Bugulidae</taxon>
        <taxon>Bugula</taxon>
    </lineage>
</organism>
<dbReference type="PANTHER" id="PTHR23506:SF26">
    <property type="entry name" value="MFS-TYPE TRANSPORTER SLC18B1"/>
    <property type="match status" value="1"/>
</dbReference>
<dbReference type="GO" id="GO:0022857">
    <property type="term" value="F:transmembrane transporter activity"/>
    <property type="evidence" value="ECO:0007669"/>
    <property type="project" value="InterPro"/>
</dbReference>
<evidence type="ECO:0000256" key="6">
    <source>
        <dbReference type="SAM" id="MobiDB-lite"/>
    </source>
</evidence>
<reference evidence="9" key="1">
    <citation type="submission" date="2020-06" db="EMBL/GenBank/DDBJ databases">
        <title>Draft genome of Bugula neritina, a colonial animal packing powerful symbionts and potential medicines.</title>
        <authorList>
            <person name="Rayko M."/>
        </authorList>
    </citation>
    <scope>NUCLEOTIDE SEQUENCE [LARGE SCALE GENOMIC DNA]</scope>
    <source>
        <strain evidence="9">Kwan_BN1</strain>
    </source>
</reference>
<evidence type="ECO:0000256" key="7">
    <source>
        <dbReference type="SAM" id="Phobius"/>
    </source>
</evidence>
<evidence type="ECO:0000256" key="4">
    <source>
        <dbReference type="ARBA" id="ARBA00022989"/>
    </source>
</evidence>
<comment type="caution">
    <text evidence="9">The sequence shown here is derived from an EMBL/GenBank/DDBJ whole genome shotgun (WGS) entry which is preliminary data.</text>
</comment>
<evidence type="ECO:0000313" key="10">
    <source>
        <dbReference type="Proteomes" id="UP000593567"/>
    </source>
</evidence>
<evidence type="ECO:0000313" key="9">
    <source>
        <dbReference type="EMBL" id="KAF6039420.1"/>
    </source>
</evidence>
<feature type="compositionally biased region" description="Polar residues" evidence="6">
    <location>
        <begin position="436"/>
        <end position="455"/>
    </location>
</feature>
<dbReference type="SUPFAM" id="SSF103473">
    <property type="entry name" value="MFS general substrate transporter"/>
    <property type="match status" value="1"/>
</dbReference>
<dbReference type="AlphaFoldDB" id="A0A7J7KML6"/>
<evidence type="ECO:0000256" key="5">
    <source>
        <dbReference type="ARBA" id="ARBA00023136"/>
    </source>
</evidence>
<feature type="transmembrane region" description="Helical" evidence="7">
    <location>
        <begin position="40"/>
        <end position="60"/>
    </location>
</feature>
<dbReference type="PANTHER" id="PTHR23506">
    <property type="entry name" value="GH10249P"/>
    <property type="match status" value="1"/>
</dbReference>
<feature type="transmembrane region" description="Helical" evidence="7">
    <location>
        <begin position="254"/>
        <end position="276"/>
    </location>
</feature>
<dbReference type="EMBL" id="VXIV02000265">
    <property type="protein sequence ID" value="KAF6039420.1"/>
    <property type="molecule type" value="Genomic_DNA"/>
</dbReference>
<feature type="compositionally biased region" description="Low complexity" evidence="6">
    <location>
        <begin position="1"/>
        <end position="26"/>
    </location>
</feature>
<gene>
    <name evidence="9" type="ORF">EB796_002281</name>
</gene>
<proteinExistence type="predicted"/>
<dbReference type="OrthoDB" id="497880at2759"/>
<feature type="transmembrane region" description="Helical" evidence="7">
    <location>
        <begin position="363"/>
        <end position="388"/>
    </location>
</feature>
<sequence length="455" mass="48188">MEAISKGVDQVQDSSSSSRSEGLLVSSDEDSKNGWTKKQILTAITLSLMYLAQAISFGIISPFYPIFELVIFITSPIYGSFIQEIGARYMFLSGSFLLGGCSLAFGFLDRCPDGVIYIVMCFICRTVEANGCAMLATASFAIMASTFPDNVGKAIGILEIFGGLGMVIGPAVGGVLYEVGGFLVPFAVMGGVVWLATIISFFILPKIEAVPKVSGSILSLFKIPGCVIVYIIISCCGASLSYLDPTFSPFIQKFFPWVTIEQIGFLCMVGPGVYALTAPVSGYICDKGYLGSLVVGGLFLTAIAFFLLGPNPLLSAIIPNTVVEIIIASVILGLAVGSVIIPVFPIIINLARYHGFEDNLQTYGLVSGFFNSSFSLGAFLGPTAAGYLAGEVGFAWSSSTCGFFNAALGLTMLIYVLTMRSQGKWPIPDPDESPEETTSINATSSNSKLYGSINA</sequence>
<evidence type="ECO:0000256" key="2">
    <source>
        <dbReference type="ARBA" id="ARBA00022448"/>
    </source>
</evidence>
<dbReference type="PROSITE" id="PS50850">
    <property type="entry name" value="MFS"/>
    <property type="match status" value="1"/>
</dbReference>
<feature type="transmembrane region" description="Helical" evidence="7">
    <location>
        <begin position="216"/>
        <end position="242"/>
    </location>
</feature>
<feature type="transmembrane region" description="Helical" evidence="7">
    <location>
        <begin position="182"/>
        <end position="204"/>
    </location>
</feature>
<dbReference type="GO" id="GO:0016020">
    <property type="term" value="C:membrane"/>
    <property type="evidence" value="ECO:0007669"/>
    <property type="project" value="UniProtKB-SubCell"/>
</dbReference>
<dbReference type="Pfam" id="PF07690">
    <property type="entry name" value="MFS_1"/>
    <property type="match status" value="1"/>
</dbReference>
<keyword evidence="4 7" id="KW-1133">Transmembrane helix</keyword>
<evidence type="ECO:0000256" key="1">
    <source>
        <dbReference type="ARBA" id="ARBA00004141"/>
    </source>
</evidence>
<dbReference type="Proteomes" id="UP000593567">
    <property type="component" value="Unassembled WGS sequence"/>
</dbReference>